<dbReference type="Gene3D" id="3.40.30.10">
    <property type="entry name" value="Glutaredoxin"/>
    <property type="match status" value="2"/>
</dbReference>
<sequence length="688" mass="77815">MLVKGSSKDLLRFSLVDKLSASWPDLLACSAQSVLRERLGVWVSVEGRVDRSPVIPIDFPMLLVVVAVVVGLASCHCPHMMKMAQTEGPSAPAPLPEGDEGWDYDVTGSAPGILPDEHFIQTTHVYRTTSQSAKKSFSAQVVEIMRELRERLSKAARLTLENENIECEKVTDHFRCEEFPAIGSFNYLVVEDSKRGAIIYDVDRKLNDRNLGTIEMALLDALSRHSPHPLTRFASRDAEREVGFIRALSAKETEALAKPPSSDTTMEKFSPLELNLIDPALLEIRSGEGLDSVEHDLTEFKTQKEFDDALSSNKFVFVLFWNNVQMTSLHMYNLLARVSKQVNRDEVLLGQVSCHKRAEFCQGLKANDFYTLVAYRNGKNIGSTHKISDEQYYLSWIELMKEGPLLQLHDDSEWGAAKKGQLLSRNRQSVTIGVFPDKEDIAFKHFQIVAEKLAGSYYLAYLIKDGQKPKISTYRSMERQKRVAYDGRFDPASLTSFISRSSLPSVIDISDGFTTDVLLRQRRPVALLVAEKSFDDGVFQKVASRQEVRKNFVFAQLQRDSDQTKEVLLKLKLHENSEPTLVMINKDRLHYIPLYSISDADEMLKHMQKTRDAEPDQVLPTREPHPLRYLQVKRVNQIFGSQETVVLPDHSLFIDQELLRDRREIVAPKAGGGCPFMQGGGVDLHEEL</sequence>
<dbReference type="PANTHER" id="PTHR22699:SF1">
    <property type="entry name" value="THIOREDOXIN DOMAIN-CONTAINING PROTEIN 16"/>
    <property type="match status" value="1"/>
</dbReference>
<evidence type="ECO:0000313" key="2">
    <source>
        <dbReference type="Proteomes" id="UP000835052"/>
    </source>
</evidence>
<dbReference type="InterPro" id="IPR040090">
    <property type="entry name" value="TXNDC16"/>
</dbReference>
<organism evidence="1 2">
    <name type="scientific">Caenorhabditis auriculariae</name>
    <dbReference type="NCBI Taxonomy" id="2777116"/>
    <lineage>
        <taxon>Eukaryota</taxon>
        <taxon>Metazoa</taxon>
        <taxon>Ecdysozoa</taxon>
        <taxon>Nematoda</taxon>
        <taxon>Chromadorea</taxon>
        <taxon>Rhabditida</taxon>
        <taxon>Rhabditina</taxon>
        <taxon>Rhabditomorpha</taxon>
        <taxon>Rhabditoidea</taxon>
        <taxon>Rhabditidae</taxon>
        <taxon>Peloderinae</taxon>
        <taxon>Caenorhabditis</taxon>
    </lineage>
</organism>
<proteinExistence type="predicted"/>
<dbReference type="EMBL" id="CAJGYM010000093">
    <property type="protein sequence ID" value="CAD6197431.1"/>
    <property type="molecule type" value="Genomic_DNA"/>
</dbReference>
<evidence type="ECO:0000313" key="1">
    <source>
        <dbReference type="EMBL" id="CAD6197431.1"/>
    </source>
</evidence>
<accession>A0A8S1HTC8</accession>
<dbReference type="Proteomes" id="UP000835052">
    <property type="component" value="Unassembled WGS sequence"/>
</dbReference>
<dbReference type="SUPFAM" id="SSF52833">
    <property type="entry name" value="Thioredoxin-like"/>
    <property type="match status" value="1"/>
</dbReference>
<dbReference type="PANTHER" id="PTHR22699">
    <property type="entry name" value="THIOREDOXIN DOMAIN-CONTAINING PROTEIN 16"/>
    <property type="match status" value="1"/>
</dbReference>
<dbReference type="OrthoDB" id="5856593at2759"/>
<dbReference type="InterPro" id="IPR036249">
    <property type="entry name" value="Thioredoxin-like_sf"/>
</dbReference>
<gene>
    <name evidence="1" type="ORF">CAUJ_LOCUS13340</name>
</gene>
<dbReference type="Pfam" id="PF13848">
    <property type="entry name" value="Thioredoxin_6"/>
    <property type="match status" value="1"/>
</dbReference>
<dbReference type="AlphaFoldDB" id="A0A8S1HTC8"/>
<keyword evidence="2" id="KW-1185">Reference proteome</keyword>
<reference evidence="1" key="1">
    <citation type="submission" date="2020-10" db="EMBL/GenBank/DDBJ databases">
        <authorList>
            <person name="Kikuchi T."/>
        </authorList>
    </citation>
    <scope>NUCLEOTIDE SEQUENCE</scope>
    <source>
        <strain evidence="1">NKZ352</strain>
    </source>
</reference>
<comment type="caution">
    <text evidence="1">The sequence shown here is derived from an EMBL/GenBank/DDBJ whole genome shotgun (WGS) entry which is preliminary data.</text>
</comment>
<name>A0A8S1HTC8_9PELO</name>
<protein>
    <submittedName>
        <fullName evidence="1">Uncharacterized protein</fullName>
    </submittedName>
</protein>